<gene>
    <name evidence="1" type="ORF">LTS18_000775</name>
</gene>
<sequence length="84" mass="8601">MANIGLDGTEVQRLICASLTVAGSKGIGDGGHLNTVTGLSTGTVHLNVRDVVRIDTSLSEDLLVKELLGTGVRVSDGDGLSRVV</sequence>
<organism evidence="1 2">
    <name type="scientific">Coniosporium uncinatum</name>
    <dbReference type="NCBI Taxonomy" id="93489"/>
    <lineage>
        <taxon>Eukaryota</taxon>
        <taxon>Fungi</taxon>
        <taxon>Dikarya</taxon>
        <taxon>Ascomycota</taxon>
        <taxon>Pezizomycotina</taxon>
        <taxon>Dothideomycetes</taxon>
        <taxon>Dothideomycetes incertae sedis</taxon>
        <taxon>Coniosporium</taxon>
    </lineage>
</organism>
<dbReference type="Proteomes" id="UP001186974">
    <property type="component" value="Unassembled WGS sequence"/>
</dbReference>
<accession>A0ACC3DFC8</accession>
<dbReference type="EMBL" id="JAWDJW010005350">
    <property type="protein sequence ID" value="KAK3068189.1"/>
    <property type="molecule type" value="Genomic_DNA"/>
</dbReference>
<comment type="caution">
    <text evidence="1">The sequence shown here is derived from an EMBL/GenBank/DDBJ whole genome shotgun (WGS) entry which is preliminary data.</text>
</comment>
<keyword evidence="2" id="KW-1185">Reference proteome</keyword>
<evidence type="ECO:0000313" key="1">
    <source>
        <dbReference type="EMBL" id="KAK3068189.1"/>
    </source>
</evidence>
<evidence type="ECO:0000313" key="2">
    <source>
        <dbReference type="Proteomes" id="UP001186974"/>
    </source>
</evidence>
<feature type="non-terminal residue" evidence="1">
    <location>
        <position position="84"/>
    </location>
</feature>
<protein>
    <submittedName>
        <fullName evidence="1">Uncharacterized protein</fullName>
    </submittedName>
</protein>
<proteinExistence type="predicted"/>
<name>A0ACC3DFC8_9PEZI</name>
<reference evidence="1" key="1">
    <citation type="submission" date="2024-09" db="EMBL/GenBank/DDBJ databases">
        <title>Black Yeasts Isolated from many extreme environments.</title>
        <authorList>
            <person name="Coleine C."/>
            <person name="Stajich J.E."/>
            <person name="Selbmann L."/>
        </authorList>
    </citation>
    <scope>NUCLEOTIDE SEQUENCE</scope>
    <source>
        <strain evidence="1">CCFEE 5737</strain>
    </source>
</reference>